<feature type="compositionally biased region" description="Low complexity" evidence="2">
    <location>
        <begin position="1022"/>
        <end position="1047"/>
    </location>
</feature>
<feature type="compositionally biased region" description="Basic and acidic residues" evidence="2">
    <location>
        <begin position="177"/>
        <end position="203"/>
    </location>
</feature>
<dbReference type="GO" id="GO:0032991">
    <property type="term" value="C:protein-containing complex"/>
    <property type="evidence" value="ECO:0007669"/>
    <property type="project" value="UniProtKB-ARBA"/>
</dbReference>
<feature type="coiled-coil region" evidence="1">
    <location>
        <begin position="490"/>
        <end position="524"/>
    </location>
</feature>
<feature type="compositionally biased region" description="Basic and acidic residues" evidence="2">
    <location>
        <begin position="392"/>
        <end position="407"/>
    </location>
</feature>
<dbReference type="GO" id="GO:0007094">
    <property type="term" value="P:mitotic spindle assembly checkpoint signaling"/>
    <property type="evidence" value="ECO:0007669"/>
    <property type="project" value="InterPro"/>
</dbReference>
<feature type="region of interest" description="Disordered" evidence="2">
    <location>
        <begin position="177"/>
        <end position="213"/>
    </location>
</feature>
<name>A0A1D1V632_RAMVA</name>
<feature type="region of interest" description="Disordered" evidence="2">
    <location>
        <begin position="390"/>
        <end position="414"/>
    </location>
</feature>
<feature type="region of interest" description="Disordered" evidence="2">
    <location>
        <begin position="997"/>
        <end position="1066"/>
    </location>
</feature>
<dbReference type="GO" id="GO:0005634">
    <property type="term" value="C:nucleus"/>
    <property type="evidence" value="ECO:0007669"/>
    <property type="project" value="TreeGrafter"/>
</dbReference>
<sequence length="1066" mass="118102">MASSQRNPTPLQELDALRIKSEAQLKSTVGSDPLNDWTLFIKWVYGLYKEQPDSIQKERVYAAISNCCHALYEQNKSTKRYFDNDTFVKLWLKMAADSPDPLKTFEFMYKEQIGLKSVELYVYWSNLLRDKKNDLKEASRILELGTTACKENAPGLAKLRKLQTDIAARPERKLSLERVAKPVSTAKKEEKIEERKASSEKENTSGTEGENFVKPSSIVPVRVPAAEKVDPSSFKETGSPASPTMSTTSSSVSVQSSRTSLVPPPITSKQFQMGRKPRDSLCIRRYDKLHVHPPVAPPPSVASKLTTTTKHVEISTKTTVVVEERNEAIEKVEVVVESNDETDSGASSQGTKIRRSDDDSGLSSQNVHEASPGLSQKTQIMSNATCAAFHDSATKEPSSDGSEEPRTQPHTNRPLGLEAGQAFAFDHFPSNDGCEMSFEERLALRYRSKQSHTVLAVLSGEASDETLSITQSVNQTHISPQKSPTFSEEFIQLREQNIHLTEQLNNIKEEVVQWKHKLETSERARSVFEEEYRILKVDEAKFKTAIDKLDSAEDLHTKADSKLSISKEILHTLTSCLSAFSQDLGKDEMAVVDAVLKLARFLQDRLKNPGEAEIGEHFNVLKTVTDHLVLVVERKRLRMNGKHRRSTGDFNLMKNNETTFGDDVSSVTRSGASTRSSILPCSQPDQTNPNIRAMWNSTINQTSRDSQPRSASSDASRHKPPTMFDETSRSLLVQPEPVATTVLVPVRQSLAPRKSVKQPALQTSAVADPENVPVTVRKQVVEVPAFQIFEDQSSRQPENYLPEVKPKDAAKEEEEKKDSDDDSENTPPIDSPQQNKTAAAAKLTSRKVTGVLNESLDIPAVPPDRLTAQDFIEVEASSSDSDYESEPISTKTASLLPSNDPPSTRPSTARPPMPQPRRSIAFNTMAFDMNDEFNVTQDVIAYGRKSLGGATDQTLPFMSQVEFFQSIDPGKHMSSTPVVLGLTEEGLTKEQLRMNRRPSYLPPSGVSKLLSPINEGSREKSTASCASSSGVSTWTKSKSKKSLGTYSPLKENEEVSHSTNTNNAIE</sequence>
<feature type="region of interest" description="Disordered" evidence="2">
    <location>
        <begin position="661"/>
        <end position="732"/>
    </location>
</feature>
<dbReference type="AlphaFoldDB" id="A0A1D1V632"/>
<evidence type="ECO:0000313" key="4">
    <source>
        <dbReference type="EMBL" id="GAU95127.1"/>
    </source>
</evidence>
<evidence type="ECO:0000256" key="1">
    <source>
        <dbReference type="SAM" id="Coils"/>
    </source>
</evidence>
<comment type="caution">
    <text evidence="4">The sequence shown here is derived from an EMBL/GenBank/DDBJ whole genome shotgun (WGS) entry which is preliminary data.</text>
</comment>
<feature type="region of interest" description="Disordered" evidence="2">
    <location>
        <begin position="227"/>
        <end position="277"/>
    </location>
</feature>
<keyword evidence="5" id="KW-1185">Reference proteome</keyword>
<dbReference type="Gene3D" id="1.25.40.430">
    <property type="match status" value="1"/>
</dbReference>
<dbReference type="SMART" id="SM00777">
    <property type="entry name" value="Mad3_BUB1_I"/>
    <property type="match status" value="1"/>
</dbReference>
<dbReference type="OrthoDB" id="248495at2759"/>
<dbReference type="EMBL" id="BDGG01000003">
    <property type="protein sequence ID" value="GAU95127.1"/>
    <property type="molecule type" value="Genomic_DNA"/>
</dbReference>
<reference evidence="4 5" key="1">
    <citation type="journal article" date="2016" name="Nat. Commun.">
        <title>Extremotolerant tardigrade genome and improved radiotolerance of human cultured cells by tardigrade-unique protein.</title>
        <authorList>
            <person name="Hashimoto T."/>
            <person name="Horikawa D.D."/>
            <person name="Saito Y."/>
            <person name="Kuwahara H."/>
            <person name="Kozuka-Hata H."/>
            <person name="Shin-I T."/>
            <person name="Minakuchi Y."/>
            <person name="Ohishi K."/>
            <person name="Motoyama A."/>
            <person name="Aizu T."/>
            <person name="Enomoto A."/>
            <person name="Kondo K."/>
            <person name="Tanaka S."/>
            <person name="Hara Y."/>
            <person name="Koshikawa S."/>
            <person name="Sagara H."/>
            <person name="Miura T."/>
            <person name="Yokobori S."/>
            <person name="Miyagawa K."/>
            <person name="Suzuki Y."/>
            <person name="Kubo T."/>
            <person name="Oyama M."/>
            <person name="Kohara Y."/>
            <person name="Fujiyama A."/>
            <person name="Arakawa K."/>
            <person name="Katayama T."/>
            <person name="Toyoda A."/>
            <person name="Kunieda T."/>
        </authorList>
    </citation>
    <scope>NUCLEOTIDE SEQUENCE [LARGE SCALE GENOMIC DNA]</scope>
    <source>
        <strain evidence="4 5">YOKOZUNA-1</strain>
    </source>
</reference>
<feature type="compositionally biased region" description="Polar residues" evidence="2">
    <location>
        <begin position="661"/>
        <end position="714"/>
    </location>
</feature>
<dbReference type="PROSITE" id="PS51489">
    <property type="entry name" value="BUB1_N"/>
    <property type="match status" value="1"/>
</dbReference>
<dbReference type="InterPro" id="IPR013212">
    <property type="entry name" value="Mad3/Bub1_I"/>
</dbReference>
<proteinExistence type="predicted"/>
<dbReference type="Pfam" id="PF08311">
    <property type="entry name" value="Mad3_BUB1_I"/>
    <property type="match status" value="1"/>
</dbReference>
<feature type="compositionally biased region" description="Polar residues" evidence="2">
    <location>
        <begin position="1057"/>
        <end position="1066"/>
    </location>
</feature>
<feature type="compositionally biased region" description="Basic and acidic residues" evidence="2">
    <location>
        <begin position="804"/>
        <end position="819"/>
    </location>
</feature>
<dbReference type="GO" id="GO:0051754">
    <property type="term" value="P:meiotic sister chromatid cohesion, centromeric"/>
    <property type="evidence" value="ECO:0007669"/>
    <property type="project" value="TreeGrafter"/>
</dbReference>
<feature type="region of interest" description="Disordered" evidence="2">
    <location>
        <begin position="333"/>
        <end position="377"/>
    </location>
</feature>
<feature type="region of interest" description="Disordered" evidence="2">
    <location>
        <begin position="792"/>
        <end position="841"/>
    </location>
</feature>
<feature type="compositionally biased region" description="Polar residues" evidence="2">
    <location>
        <begin position="825"/>
        <end position="837"/>
    </location>
</feature>
<dbReference type="PANTHER" id="PTHR14030:SF4">
    <property type="entry name" value="BUB1 KINASE, ISOFORM A-RELATED"/>
    <property type="match status" value="1"/>
</dbReference>
<feature type="compositionally biased region" description="Pro residues" evidence="2">
    <location>
        <begin position="899"/>
        <end position="915"/>
    </location>
</feature>
<feature type="domain" description="BUB1 N-terminal" evidence="3">
    <location>
        <begin position="21"/>
        <end position="190"/>
    </location>
</feature>
<feature type="compositionally biased region" description="Low complexity" evidence="2">
    <location>
        <begin position="237"/>
        <end position="260"/>
    </location>
</feature>
<feature type="compositionally biased region" description="Polar residues" evidence="2">
    <location>
        <begin position="361"/>
        <end position="377"/>
    </location>
</feature>
<dbReference type="InterPro" id="IPR015661">
    <property type="entry name" value="Bub1/Mad3"/>
</dbReference>
<dbReference type="STRING" id="947166.A0A1D1V632"/>
<gene>
    <name evidence="4" type="primary">RvY_06802-1</name>
    <name evidence="4" type="synonym">RvY_06802.1</name>
    <name evidence="4" type="ORF">RvY_06802</name>
</gene>
<dbReference type="Proteomes" id="UP000186922">
    <property type="component" value="Unassembled WGS sequence"/>
</dbReference>
<evidence type="ECO:0000313" key="5">
    <source>
        <dbReference type="Proteomes" id="UP000186922"/>
    </source>
</evidence>
<feature type="region of interest" description="Disordered" evidence="2">
    <location>
        <begin position="876"/>
        <end position="917"/>
    </location>
</feature>
<accession>A0A1D1V632</accession>
<dbReference type="GO" id="GO:0004672">
    <property type="term" value="F:protein kinase activity"/>
    <property type="evidence" value="ECO:0007669"/>
    <property type="project" value="TreeGrafter"/>
</dbReference>
<dbReference type="PANTHER" id="PTHR14030">
    <property type="entry name" value="MITOTIC CHECKPOINT SERINE/THREONINE-PROTEIN KINASE BUB1"/>
    <property type="match status" value="1"/>
</dbReference>
<protein>
    <recommendedName>
        <fullName evidence="3">BUB1 N-terminal domain-containing protein</fullName>
    </recommendedName>
</protein>
<evidence type="ECO:0000259" key="3">
    <source>
        <dbReference type="PROSITE" id="PS51489"/>
    </source>
</evidence>
<organism evidence="4 5">
    <name type="scientific">Ramazzottius varieornatus</name>
    <name type="common">Water bear</name>
    <name type="synonym">Tardigrade</name>
    <dbReference type="NCBI Taxonomy" id="947166"/>
    <lineage>
        <taxon>Eukaryota</taxon>
        <taxon>Metazoa</taxon>
        <taxon>Ecdysozoa</taxon>
        <taxon>Tardigrada</taxon>
        <taxon>Eutardigrada</taxon>
        <taxon>Parachela</taxon>
        <taxon>Hypsibioidea</taxon>
        <taxon>Ramazzottiidae</taxon>
        <taxon>Ramazzottius</taxon>
    </lineage>
</organism>
<keyword evidence="1" id="KW-0175">Coiled coil</keyword>
<evidence type="ECO:0000256" key="2">
    <source>
        <dbReference type="SAM" id="MobiDB-lite"/>
    </source>
</evidence>